<dbReference type="SUPFAM" id="SSF56349">
    <property type="entry name" value="DNA breaking-rejoining enzymes"/>
    <property type="match status" value="1"/>
</dbReference>
<proteinExistence type="predicted"/>
<evidence type="ECO:0000313" key="4">
    <source>
        <dbReference type="Proteomes" id="UP001500151"/>
    </source>
</evidence>
<dbReference type="InterPro" id="IPR044068">
    <property type="entry name" value="CB"/>
</dbReference>
<keyword evidence="1" id="KW-0238">DNA-binding</keyword>
<dbReference type="InterPro" id="IPR011010">
    <property type="entry name" value="DNA_brk_join_enz"/>
</dbReference>
<evidence type="ECO:0000313" key="3">
    <source>
        <dbReference type="EMBL" id="GAA2641483.1"/>
    </source>
</evidence>
<gene>
    <name evidence="3" type="ORF">GCM10010307_43020</name>
</gene>
<sequence length="440" mass="49338">MIDVPVGVGGPYLPLHVGEPVPESADMTPAMMVCRGQEALFTMRRDWSPVLARLRSRPPGELPLTGVTAAMVEDFAELRRDQPASGFRKNIRTLTILGYWLGVENALHERDVYDLARLDTHLAAKPVCQFLRARGLLVDDPRLHRDRDLVWIETALHALPQPVAEEVRAWSDVLRSQGPRESEPRSWEGIRRYLTNLEPALIAWTQAGMTTLREVTLDHLQEALDDLAGTARRQLAVALRSLFRALKQKKVVFRDPTRHLAVGDLTGIPRPVPSDQLAGLLDQAETPFARLTIALAAVHAVTGAEIRTALTTDLNLACGTLELRRGLLRHALYLEELTHRLFTDWLAYRHQRWPASTNPHLLVTQKTALDPDHPAVHRGTLGQVLPKGPTLDRLRQDRILDEAFATSDPLKLMRLFGITEQTAMRYVGTAHPERTAKLPR</sequence>
<comment type="caution">
    <text evidence="3">The sequence shown here is derived from an EMBL/GenBank/DDBJ whole genome shotgun (WGS) entry which is preliminary data.</text>
</comment>
<dbReference type="Proteomes" id="UP001500151">
    <property type="component" value="Unassembled WGS sequence"/>
</dbReference>
<accession>A0ABN3R1S2</accession>
<evidence type="ECO:0000256" key="1">
    <source>
        <dbReference type="PROSITE-ProRule" id="PRU01248"/>
    </source>
</evidence>
<dbReference type="PROSITE" id="PS51900">
    <property type="entry name" value="CB"/>
    <property type="match status" value="1"/>
</dbReference>
<feature type="domain" description="Core-binding (CB)" evidence="2">
    <location>
        <begin position="161"/>
        <end position="247"/>
    </location>
</feature>
<protein>
    <recommendedName>
        <fullName evidence="2">Core-binding (CB) domain-containing protein</fullName>
    </recommendedName>
</protein>
<keyword evidence="4" id="KW-1185">Reference proteome</keyword>
<reference evidence="3 4" key="1">
    <citation type="journal article" date="2019" name="Int. J. Syst. Evol. Microbiol.">
        <title>The Global Catalogue of Microorganisms (GCM) 10K type strain sequencing project: providing services to taxonomists for standard genome sequencing and annotation.</title>
        <authorList>
            <consortium name="The Broad Institute Genomics Platform"/>
            <consortium name="The Broad Institute Genome Sequencing Center for Infectious Disease"/>
            <person name="Wu L."/>
            <person name="Ma J."/>
        </authorList>
    </citation>
    <scope>NUCLEOTIDE SEQUENCE [LARGE SCALE GENOMIC DNA]</scope>
    <source>
        <strain evidence="3 4">JCM 4524</strain>
    </source>
</reference>
<name>A0ABN3R1S2_9ACTN</name>
<evidence type="ECO:0000259" key="2">
    <source>
        <dbReference type="PROSITE" id="PS51900"/>
    </source>
</evidence>
<organism evidence="3 4">
    <name type="scientific">Streptomyces vastus</name>
    <dbReference type="NCBI Taxonomy" id="285451"/>
    <lineage>
        <taxon>Bacteria</taxon>
        <taxon>Bacillati</taxon>
        <taxon>Actinomycetota</taxon>
        <taxon>Actinomycetes</taxon>
        <taxon>Kitasatosporales</taxon>
        <taxon>Streptomycetaceae</taxon>
        <taxon>Streptomyces</taxon>
    </lineage>
</organism>
<dbReference type="EMBL" id="BAAASJ010000042">
    <property type="protein sequence ID" value="GAA2641483.1"/>
    <property type="molecule type" value="Genomic_DNA"/>
</dbReference>